<organism evidence="1 2">
    <name type="scientific">Avena sativa</name>
    <name type="common">Oat</name>
    <dbReference type="NCBI Taxonomy" id="4498"/>
    <lineage>
        <taxon>Eukaryota</taxon>
        <taxon>Viridiplantae</taxon>
        <taxon>Streptophyta</taxon>
        <taxon>Embryophyta</taxon>
        <taxon>Tracheophyta</taxon>
        <taxon>Spermatophyta</taxon>
        <taxon>Magnoliopsida</taxon>
        <taxon>Liliopsida</taxon>
        <taxon>Poales</taxon>
        <taxon>Poaceae</taxon>
        <taxon>BOP clade</taxon>
        <taxon>Pooideae</taxon>
        <taxon>Poodae</taxon>
        <taxon>Poeae</taxon>
        <taxon>Poeae Chloroplast Group 1 (Aveneae type)</taxon>
        <taxon>Aveninae</taxon>
        <taxon>Avena</taxon>
    </lineage>
</organism>
<keyword evidence="2" id="KW-1185">Reference proteome</keyword>
<sequence>MLGRVIFCAVIAAAVLAVVLLATVSPLPRRSKASQGLSRAITVYIHPAPSAATAKHQHQQHQHRQGGAAHEDEQAATTAMVFRHRMTAGPETASRTVGAASGFLLPGERGSAAMSAFDTVHLAFDAPGLSGSLCVEATRSKKGDREEVLRVVGGTGAFAFARGHAVLRAEERGQRSLGNGGGGASSALRLELSVTSAAAG</sequence>
<dbReference type="EnsemblPlants" id="AVESA.00010b.r2.4DG0749920.1">
    <property type="protein sequence ID" value="AVESA.00010b.r2.4DG0749920.1.CDS.1"/>
    <property type="gene ID" value="AVESA.00010b.r2.4DG0749920"/>
</dbReference>
<protein>
    <submittedName>
        <fullName evidence="1">Uncharacterized protein</fullName>
    </submittedName>
</protein>
<reference evidence="1" key="1">
    <citation type="submission" date="2021-05" db="EMBL/GenBank/DDBJ databases">
        <authorList>
            <person name="Scholz U."/>
            <person name="Mascher M."/>
            <person name="Fiebig A."/>
        </authorList>
    </citation>
    <scope>NUCLEOTIDE SEQUENCE [LARGE SCALE GENOMIC DNA]</scope>
</reference>
<name>A0ACD5XBW0_AVESA</name>
<proteinExistence type="predicted"/>
<reference evidence="1" key="2">
    <citation type="submission" date="2025-09" db="UniProtKB">
        <authorList>
            <consortium name="EnsemblPlants"/>
        </authorList>
    </citation>
    <scope>IDENTIFICATION</scope>
</reference>
<evidence type="ECO:0000313" key="2">
    <source>
        <dbReference type="Proteomes" id="UP001732700"/>
    </source>
</evidence>
<accession>A0ACD5XBW0</accession>
<dbReference type="Proteomes" id="UP001732700">
    <property type="component" value="Chromosome 4D"/>
</dbReference>
<evidence type="ECO:0000313" key="1">
    <source>
        <dbReference type="EnsemblPlants" id="AVESA.00010b.r2.4DG0749920.1.CDS.1"/>
    </source>
</evidence>